<dbReference type="Proteomes" id="UP000016922">
    <property type="component" value="Unassembled WGS sequence"/>
</dbReference>
<keyword evidence="1" id="KW-0732">Signal</keyword>
<dbReference type="AlphaFoldDB" id="S3DUK9"/>
<evidence type="ECO:0000313" key="2">
    <source>
        <dbReference type="EMBL" id="EPE30113.1"/>
    </source>
</evidence>
<dbReference type="eggNOG" id="KOG1216">
    <property type="taxonomic scope" value="Eukaryota"/>
</dbReference>
<reference evidence="2 3" key="1">
    <citation type="journal article" date="2013" name="BMC Genomics">
        <title>Genomics-driven discovery of the pneumocandin biosynthetic gene cluster in the fungus Glarea lozoyensis.</title>
        <authorList>
            <person name="Chen L."/>
            <person name="Yue Q."/>
            <person name="Zhang X."/>
            <person name="Xiang M."/>
            <person name="Wang C."/>
            <person name="Li S."/>
            <person name="Che Y."/>
            <person name="Ortiz-Lopez F.J."/>
            <person name="Bills G.F."/>
            <person name="Liu X."/>
            <person name="An Z."/>
        </authorList>
    </citation>
    <scope>NUCLEOTIDE SEQUENCE [LARGE SCALE GENOMIC DNA]</scope>
    <source>
        <strain evidence="3">ATCC 20868 / MF5171</strain>
    </source>
</reference>
<feature type="chain" id="PRO_5004508605" evidence="1">
    <location>
        <begin position="17"/>
        <end position="135"/>
    </location>
</feature>
<dbReference type="KEGG" id="glz:GLAREA_12836"/>
<organism evidence="2 3">
    <name type="scientific">Glarea lozoyensis (strain ATCC 20868 / MF5171)</name>
    <dbReference type="NCBI Taxonomy" id="1116229"/>
    <lineage>
        <taxon>Eukaryota</taxon>
        <taxon>Fungi</taxon>
        <taxon>Dikarya</taxon>
        <taxon>Ascomycota</taxon>
        <taxon>Pezizomycotina</taxon>
        <taxon>Leotiomycetes</taxon>
        <taxon>Helotiales</taxon>
        <taxon>Helotiaceae</taxon>
        <taxon>Glarea</taxon>
    </lineage>
</organism>
<evidence type="ECO:0000256" key="1">
    <source>
        <dbReference type="SAM" id="SignalP"/>
    </source>
</evidence>
<name>S3DUK9_GLAL2</name>
<dbReference type="GeneID" id="19471876"/>
<protein>
    <submittedName>
        <fullName evidence="2">Uncharacterized protein</fullName>
    </submittedName>
</protein>
<gene>
    <name evidence="2" type="ORF">GLAREA_12836</name>
</gene>
<proteinExistence type="predicted"/>
<dbReference type="EMBL" id="KE145365">
    <property type="protein sequence ID" value="EPE30113.1"/>
    <property type="molecule type" value="Genomic_DNA"/>
</dbReference>
<dbReference type="HOGENOM" id="CLU_1885968_0_0_1"/>
<feature type="signal peptide" evidence="1">
    <location>
        <begin position="1"/>
        <end position="16"/>
    </location>
</feature>
<dbReference type="RefSeq" id="XP_008082790.1">
    <property type="nucleotide sequence ID" value="XM_008084599.1"/>
</dbReference>
<sequence length="135" mass="14463">MRVLIVLAAVAELSLAAVYPRQTISPSLVTSTYASTITNAVTRTTAVPVTSTTCVADTKIPSGLVCTNAVYSLTGGNYYSQQCSASLVGGVNIRAYVEPVGAGKSFSFRMFKELPLMFYSCHQYLCFLLQCAKQP</sequence>
<evidence type="ECO:0000313" key="3">
    <source>
        <dbReference type="Proteomes" id="UP000016922"/>
    </source>
</evidence>
<accession>S3DUK9</accession>
<keyword evidence="3" id="KW-1185">Reference proteome</keyword>
<dbReference type="OrthoDB" id="3923593at2759"/>